<gene>
    <name evidence="1" type="ORF">H4W80_002532</name>
</gene>
<dbReference type="Proteomes" id="UP000633509">
    <property type="component" value="Unassembled WGS sequence"/>
</dbReference>
<evidence type="ECO:0000313" key="1">
    <source>
        <dbReference type="EMBL" id="MBE1584274.1"/>
    </source>
</evidence>
<reference evidence="1 2" key="1">
    <citation type="submission" date="2020-10" db="EMBL/GenBank/DDBJ databases">
        <title>Sequencing the genomes of 1000 actinobacteria strains.</title>
        <authorList>
            <person name="Klenk H.-P."/>
        </authorList>
    </citation>
    <scope>NUCLEOTIDE SEQUENCE [LARGE SCALE GENOMIC DNA]</scope>
    <source>
        <strain evidence="1 2">DSM 43173</strain>
    </source>
</reference>
<accession>A0ABR9LUD8</accession>
<protein>
    <submittedName>
        <fullName evidence="1">Uncharacterized protein</fullName>
    </submittedName>
</protein>
<proteinExistence type="predicted"/>
<sequence>MDTYAALLISSYNGSAGRFVPVRPDDAVLRPFAEIRRPTDLRRGYDAEVAELAAALTQKR</sequence>
<organism evidence="1 2">
    <name type="scientific">Nonomuraea angiospora</name>
    <dbReference type="NCBI Taxonomy" id="46172"/>
    <lineage>
        <taxon>Bacteria</taxon>
        <taxon>Bacillati</taxon>
        <taxon>Actinomycetota</taxon>
        <taxon>Actinomycetes</taxon>
        <taxon>Streptosporangiales</taxon>
        <taxon>Streptosporangiaceae</taxon>
        <taxon>Nonomuraea</taxon>
    </lineage>
</organism>
<keyword evidence="2" id="KW-1185">Reference proteome</keyword>
<comment type="caution">
    <text evidence="1">The sequence shown here is derived from an EMBL/GenBank/DDBJ whole genome shotgun (WGS) entry which is preliminary data.</text>
</comment>
<dbReference type="EMBL" id="JADBEK010000001">
    <property type="protein sequence ID" value="MBE1584274.1"/>
    <property type="molecule type" value="Genomic_DNA"/>
</dbReference>
<name>A0ABR9LUD8_9ACTN</name>
<dbReference type="RefSeq" id="WP_192785233.1">
    <property type="nucleotide sequence ID" value="NZ_JADBEK010000001.1"/>
</dbReference>
<evidence type="ECO:0000313" key="2">
    <source>
        <dbReference type="Proteomes" id="UP000633509"/>
    </source>
</evidence>